<sequence length="485" mass="53591">MKYLETPELGLLASMLSDSSHSVRTMTRIEAYSCKSVASERKLIKSLEQEFTSDLEITTASSSPEGLSSSNALESAFGRLDRKDSRKTFWLLIATLNAAYPDHNFSGVKVEDFQAESPQAVLTKISEALELDRSGGNFASTLGALSTSPECLPKKSSAIPPEDSQSHINTSSLTAIHPLIRQILDPVIDLSHCDVYSYSPDADSDPHAVVSDDEEEDVESVASSIYGSNRHDLLQHSYPADIHDETMWEIEGVDPPTYIQPTTTTHTVRLAYGASNLPNQTISTPPSPLPNRASTFSQRSQRSTRRSSELKFKPQPSSDIQESETPPLSPLSISGSDSMYEDESAGGLLWSSHYFFYNRKMKRILFISTWGRKASIHSTSFNTEPPNINHLPMARQHFDYLSNPPFTFPNNSLSTIPSPRVEISENLQNRSRRLNPNPSSSGTKRFDPISSSSSKRQVHSSSSTLISNLSASRSSKKNRKSIARL</sequence>
<evidence type="ECO:0000313" key="3">
    <source>
        <dbReference type="Proteomes" id="UP000054564"/>
    </source>
</evidence>
<organism evidence="2 3">
    <name type="scientific">Puccinia striiformis f. sp. tritici PST-78</name>
    <dbReference type="NCBI Taxonomy" id="1165861"/>
    <lineage>
        <taxon>Eukaryota</taxon>
        <taxon>Fungi</taxon>
        <taxon>Dikarya</taxon>
        <taxon>Basidiomycota</taxon>
        <taxon>Pucciniomycotina</taxon>
        <taxon>Pucciniomycetes</taxon>
        <taxon>Pucciniales</taxon>
        <taxon>Pucciniaceae</taxon>
        <taxon>Puccinia</taxon>
    </lineage>
</organism>
<comment type="caution">
    <text evidence="2">The sequence shown here is derived from an EMBL/GenBank/DDBJ whole genome shotgun (WGS) entry which is preliminary data.</text>
</comment>
<dbReference type="PANTHER" id="PTHR22504">
    <property type="entry name" value="REPRESSOR OF RNA POLYMERASE III TRANSCRIPTION MAF1"/>
    <property type="match status" value="1"/>
</dbReference>
<dbReference type="Pfam" id="PF09174">
    <property type="entry name" value="Maf1"/>
    <property type="match status" value="2"/>
</dbReference>
<accession>A0A0L0VGZ4</accession>
<gene>
    <name evidence="2" type="ORF">PSTG_08111</name>
</gene>
<dbReference type="PANTHER" id="PTHR22504:SF0">
    <property type="entry name" value="REPRESSOR OF RNA POLYMERASE III TRANSCRIPTION MAF1 HOMOLOG"/>
    <property type="match status" value="1"/>
</dbReference>
<feature type="compositionally biased region" description="Low complexity" evidence="1">
    <location>
        <begin position="426"/>
        <end position="441"/>
    </location>
</feature>
<dbReference type="GO" id="GO:0005634">
    <property type="term" value="C:nucleus"/>
    <property type="evidence" value="ECO:0007669"/>
    <property type="project" value="TreeGrafter"/>
</dbReference>
<evidence type="ECO:0000313" key="2">
    <source>
        <dbReference type="EMBL" id="KNE98557.1"/>
    </source>
</evidence>
<proteinExistence type="predicted"/>
<dbReference type="InterPro" id="IPR015257">
    <property type="entry name" value="Maf1"/>
</dbReference>
<dbReference type="EMBL" id="AJIL01000055">
    <property type="protein sequence ID" value="KNE98557.1"/>
    <property type="molecule type" value="Genomic_DNA"/>
</dbReference>
<dbReference type="STRING" id="1165861.A0A0L0VGZ4"/>
<protein>
    <recommendedName>
        <fullName evidence="4">Maf1 regulator</fullName>
    </recommendedName>
</protein>
<dbReference type="InterPro" id="IPR038564">
    <property type="entry name" value="Maf1_sf"/>
</dbReference>
<feature type="compositionally biased region" description="Low complexity" evidence="1">
    <location>
        <begin position="450"/>
        <end position="473"/>
    </location>
</feature>
<dbReference type="AlphaFoldDB" id="A0A0L0VGZ4"/>
<feature type="region of interest" description="Disordered" evidence="1">
    <location>
        <begin position="425"/>
        <end position="485"/>
    </location>
</feature>
<evidence type="ECO:0008006" key="4">
    <source>
        <dbReference type="Google" id="ProtNLM"/>
    </source>
</evidence>
<evidence type="ECO:0000256" key="1">
    <source>
        <dbReference type="SAM" id="MobiDB-lite"/>
    </source>
</evidence>
<feature type="compositionally biased region" description="Polar residues" evidence="1">
    <location>
        <begin position="315"/>
        <end position="337"/>
    </location>
</feature>
<dbReference type="Proteomes" id="UP000054564">
    <property type="component" value="Unassembled WGS sequence"/>
</dbReference>
<dbReference type="OrthoDB" id="277029at2759"/>
<feature type="region of interest" description="Disordered" evidence="1">
    <location>
        <begin position="276"/>
        <end position="337"/>
    </location>
</feature>
<dbReference type="GO" id="GO:0016480">
    <property type="term" value="P:negative regulation of transcription by RNA polymerase III"/>
    <property type="evidence" value="ECO:0007669"/>
    <property type="project" value="InterPro"/>
</dbReference>
<dbReference type="Gene3D" id="3.40.1000.50">
    <property type="entry name" value="Repressor of RNA polymerase III transcription Maf1"/>
    <property type="match status" value="2"/>
</dbReference>
<keyword evidence="3" id="KW-1185">Reference proteome</keyword>
<feature type="compositionally biased region" description="Basic residues" evidence="1">
    <location>
        <begin position="474"/>
        <end position="485"/>
    </location>
</feature>
<dbReference type="GO" id="GO:0000994">
    <property type="term" value="F:RNA polymerase III core binding"/>
    <property type="evidence" value="ECO:0007669"/>
    <property type="project" value="TreeGrafter"/>
</dbReference>
<reference evidence="3" key="1">
    <citation type="submission" date="2014-03" db="EMBL/GenBank/DDBJ databases">
        <title>The Genome Sequence of Puccinia striiformis f. sp. tritici PST-78.</title>
        <authorList>
            <consortium name="The Broad Institute Genome Sequencing Platform"/>
            <person name="Cuomo C."/>
            <person name="Hulbert S."/>
            <person name="Chen X."/>
            <person name="Walker B."/>
            <person name="Young S.K."/>
            <person name="Zeng Q."/>
            <person name="Gargeya S."/>
            <person name="Fitzgerald M."/>
            <person name="Haas B."/>
            <person name="Abouelleil A."/>
            <person name="Alvarado L."/>
            <person name="Arachchi H.M."/>
            <person name="Berlin A.M."/>
            <person name="Chapman S.B."/>
            <person name="Goldberg J."/>
            <person name="Griggs A."/>
            <person name="Gujja S."/>
            <person name="Hansen M."/>
            <person name="Howarth C."/>
            <person name="Imamovic A."/>
            <person name="Larimer J."/>
            <person name="McCowan C."/>
            <person name="Montmayeur A."/>
            <person name="Murphy C."/>
            <person name="Neiman D."/>
            <person name="Pearson M."/>
            <person name="Priest M."/>
            <person name="Roberts A."/>
            <person name="Saif S."/>
            <person name="Shea T."/>
            <person name="Sisk P."/>
            <person name="Sykes S."/>
            <person name="Wortman J."/>
            <person name="Nusbaum C."/>
            <person name="Birren B."/>
        </authorList>
    </citation>
    <scope>NUCLEOTIDE SEQUENCE [LARGE SCALE GENOMIC DNA]</scope>
    <source>
        <strain evidence="3">race PST-78</strain>
    </source>
</reference>
<name>A0A0L0VGZ4_9BASI</name>